<dbReference type="PROSITE" id="PS50234">
    <property type="entry name" value="VWFA"/>
    <property type="match status" value="1"/>
</dbReference>
<evidence type="ECO:0000256" key="7">
    <source>
        <dbReference type="SAM" id="Phobius"/>
    </source>
</evidence>
<name>A0A0A0J4S6_9MICO</name>
<dbReference type="PANTHER" id="PTHR35007">
    <property type="entry name" value="INTEGRAL MEMBRANE PROTEIN-RELATED"/>
    <property type="match status" value="1"/>
</dbReference>
<evidence type="ECO:0000256" key="1">
    <source>
        <dbReference type="ARBA" id="ARBA00004651"/>
    </source>
</evidence>
<gene>
    <name evidence="9" type="ORF">N802_18445</name>
</gene>
<evidence type="ECO:0000256" key="4">
    <source>
        <dbReference type="ARBA" id="ARBA00022989"/>
    </source>
</evidence>
<dbReference type="InterPro" id="IPR042094">
    <property type="entry name" value="T2SS_GspF_sf"/>
</dbReference>
<feature type="transmembrane region" description="Helical" evidence="7">
    <location>
        <begin position="412"/>
        <end position="431"/>
    </location>
</feature>
<dbReference type="Pfam" id="PF00482">
    <property type="entry name" value="T2SSF"/>
    <property type="match status" value="1"/>
</dbReference>
<evidence type="ECO:0000256" key="3">
    <source>
        <dbReference type="ARBA" id="ARBA00022692"/>
    </source>
</evidence>
<keyword evidence="2" id="KW-1003">Cell membrane</keyword>
<feature type="transmembrane region" description="Helical" evidence="7">
    <location>
        <begin position="579"/>
        <end position="604"/>
    </location>
</feature>
<feature type="transmembrane region" description="Helical" evidence="7">
    <location>
        <begin position="387"/>
        <end position="406"/>
    </location>
</feature>
<accession>A0A0A0J4S6</accession>
<dbReference type="Gene3D" id="3.40.50.410">
    <property type="entry name" value="von Willebrand factor, type A domain"/>
    <property type="match status" value="1"/>
</dbReference>
<feature type="domain" description="VWFA" evidence="8">
    <location>
        <begin position="50"/>
        <end position="228"/>
    </location>
</feature>
<dbReference type="AlphaFoldDB" id="A0A0A0J4S6"/>
<dbReference type="RefSeq" id="WP_052109829.1">
    <property type="nucleotide sequence ID" value="NZ_AVPJ01000007.1"/>
</dbReference>
<organism evidence="9 10">
    <name type="scientific">Knoellia sinensis KCTC 19936</name>
    <dbReference type="NCBI Taxonomy" id="1385520"/>
    <lineage>
        <taxon>Bacteria</taxon>
        <taxon>Bacillati</taxon>
        <taxon>Actinomycetota</taxon>
        <taxon>Actinomycetes</taxon>
        <taxon>Micrococcales</taxon>
        <taxon>Intrasporangiaceae</taxon>
        <taxon>Knoellia</taxon>
    </lineage>
</organism>
<dbReference type="eggNOG" id="COG4965">
    <property type="taxonomic scope" value="Bacteria"/>
</dbReference>
<evidence type="ECO:0000313" key="9">
    <source>
        <dbReference type="EMBL" id="KGN32345.1"/>
    </source>
</evidence>
<evidence type="ECO:0000313" key="10">
    <source>
        <dbReference type="Proteomes" id="UP000030002"/>
    </source>
</evidence>
<dbReference type="InterPro" id="IPR002035">
    <property type="entry name" value="VWF_A"/>
</dbReference>
<dbReference type="InterPro" id="IPR036465">
    <property type="entry name" value="vWFA_dom_sf"/>
</dbReference>
<dbReference type="Pfam" id="PF13519">
    <property type="entry name" value="VWA_2"/>
    <property type="match status" value="1"/>
</dbReference>
<dbReference type="EMBL" id="AVPJ01000007">
    <property type="protein sequence ID" value="KGN32345.1"/>
    <property type="molecule type" value="Genomic_DNA"/>
</dbReference>
<dbReference type="SUPFAM" id="SSF53300">
    <property type="entry name" value="vWA-like"/>
    <property type="match status" value="1"/>
</dbReference>
<feature type="region of interest" description="Disordered" evidence="6">
    <location>
        <begin position="258"/>
        <end position="283"/>
    </location>
</feature>
<dbReference type="Proteomes" id="UP000030002">
    <property type="component" value="Unassembled WGS sequence"/>
</dbReference>
<feature type="transmembrane region" description="Helical" evidence="7">
    <location>
        <begin position="292"/>
        <end position="314"/>
    </location>
</feature>
<reference evidence="9 10" key="1">
    <citation type="submission" date="2013-08" db="EMBL/GenBank/DDBJ databases">
        <title>The genome sequence of Knoellia sinensis.</title>
        <authorList>
            <person name="Zhu W."/>
            <person name="Wang G."/>
        </authorList>
    </citation>
    <scope>NUCLEOTIDE SEQUENCE [LARGE SCALE GENOMIC DNA]</scope>
    <source>
        <strain evidence="9 10">KCTC 19936</strain>
    </source>
</reference>
<evidence type="ECO:0000259" key="8">
    <source>
        <dbReference type="PROSITE" id="PS50234"/>
    </source>
</evidence>
<evidence type="ECO:0000256" key="2">
    <source>
        <dbReference type="ARBA" id="ARBA00022475"/>
    </source>
</evidence>
<dbReference type="SMART" id="SM00327">
    <property type="entry name" value="VWA"/>
    <property type="match status" value="1"/>
</dbReference>
<keyword evidence="3 7" id="KW-0812">Transmembrane</keyword>
<dbReference type="Gene3D" id="1.20.81.30">
    <property type="entry name" value="Type II secretion system (T2SS), domain F"/>
    <property type="match status" value="1"/>
</dbReference>
<keyword evidence="4 7" id="KW-1133">Transmembrane helix</keyword>
<sequence>MTRAGDDVLGVLTVRAGRSDAEINASSLTGTLGDQSVTVALEPISRTPRRAMLVVDTSGSMGEEGMRTARSAAKSFIAAAPKDVLVGLVSFANTSGVDVPLTVDRARLGRSVDALQSNGETALYAAIQTAAKALGPSGERSVILLSDGGDTMAKNKARDAEAAVATLTKGGIRAEVVAFNTDETDTKVLDRFAAAGGGSVVQAGDDKAVTAAFTAAAKTLDNQVRWRLTPPASLAGRQQLVLSGSVGPQPFRAVTDVDLGNLRTSSPTDPPAGGTPPTNGAPAQFEAPAMSWMLPAAIGALFLGLFGLVAALLAPAFQSKRSKRVAGVEVYLPEREITARARRDRSPSALTTSLVAFGDKRMADRKSTGKTMALIERADLPFRAGEWWVIRMVAIVVVASMGFLLMGGWIGLILGILLGILLPAIVLRILAARRAKQFDNQLPDALMLVSSSLGAGFSLHQALDAVAKDSADPLAKEFSRALAEARIGAEVADALERVGERMDSQNTRWTAMAIKIQREVGGNLAETLRTTAQTIRDRHSLTRHVAALSAEGKLSAYILIALPIGLFVYMLMVNRPYVALLWTTPLGLLMTLAAVALLAVGTFWMSKTVKVEV</sequence>
<dbReference type="STRING" id="1385520.N802_18445"/>
<dbReference type="PANTHER" id="PTHR35007:SF1">
    <property type="entry name" value="PILUS ASSEMBLY PROTEIN"/>
    <property type="match status" value="1"/>
</dbReference>
<evidence type="ECO:0000256" key="5">
    <source>
        <dbReference type="ARBA" id="ARBA00023136"/>
    </source>
</evidence>
<evidence type="ECO:0000256" key="6">
    <source>
        <dbReference type="SAM" id="MobiDB-lite"/>
    </source>
</evidence>
<protein>
    <recommendedName>
        <fullName evidence="8">VWFA domain-containing protein</fullName>
    </recommendedName>
</protein>
<proteinExistence type="predicted"/>
<comment type="caution">
    <text evidence="9">The sequence shown here is derived from an EMBL/GenBank/DDBJ whole genome shotgun (WGS) entry which is preliminary data.</text>
</comment>
<dbReference type="eggNOG" id="COG2304">
    <property type="taxonomic scope" value="Bacteria"/>
</dbReference>
<feature type="transmembrane region" description="Helical" evidence="7">
    <location>
        <begin position="554"/>
        <end position="573"/>
    </location>
</feature>
<keyword evidence="10" id="KW-1185">Reference proteome</keyword>
<dbReference type="GO" id="GO:0005886">
    <property type="term" value="C:plasma membrane"/>
    <property type="evidence" value="ECO:0007669"/>
    <property type="project" value="UniProtKB-SubCell"/>
</dbReference>
<keyword evidence="5 7" id="KW-0472">Membrane</keyword>
<dbReference type="InterPro" id="IPR018076">
    <property type="entry name" value="T2SS_GspF_dom"/>
</dbReference>
<comment type="subcellular location">
    <subcellularLocation>
        <location evidence="1">Cell membrane</location>
        <topology evidence="1">Multi-pass membrane protein</topology>
    </subcellularLocation>
</comment>